<accession>A0AAD6ZKM2</accession>
<gene>
    <name evidence="1" type="ORF">DFH08DRAFT_1085120</name>
</gene>
<reference evidence="1" key="1">
    <citation type="submission" date="2023-03" db="EMBL/GenBank/DDBJ databases">
        <title>Massive genome expansion in bonnet fungi (Mycena s.s.) driven by repeated elements and novel gene families across ecological guilds.</title>
        <authorList>
            <consortium name="Lawrence Berkeley National Laboratory"/>
            <person name="Harder C.B."/>
            <person name="Miyauchi S."/>
            <person name="Viragh M."/>
            <person name="Kuo A."/>
            <person name="Thoen E."/>
            <person name="Andreopoulos B."/>
            <person name="Lu D."/>
            <person name="Skrede I."/>
            <person name="Drula E."/>
            <person name="Henrissat B."/>
            <person name="Morin E."/>
            <person name="Kohler A."/>
            <person name="Barry K."/>
            <person name="LaButti K."/>
            <person name="Morin E."/>
            <person name="Salamov A."/>
            <person name="Lipzen A."/>
            <person name="Mereny Z."/>
            <person name="Hegedus B."/>
            <person name="Baldrian P."/>
            <person name="Stursova M."/>
            <person name="Weitz H."/>
            <person name="Taylor A."/>
            <person name="Grigoriev I.V."/>
            <person name="Nagy L.G."/>
            <person name="Martin F."/>
            <person name="Kauserud H."/>
        </authorList>
    </citation>
    <scope>NUCLEOTIDE SEQUENCE</scope>
    <source>
        <strain evidence="1">CBHHK002</strain>
    </source>
</reference>
<proteinExistence type="predicted"/>
<protein>
    <submittedName>
        <fullName evidence="1">Uncharacterized protein</fullName>
    </submittedName>
</protein>
<name>A0AAD6ZKM2_9AGAR</name>
<dbReference type="AlphaFoldDB" id="A0AAD6ZKM2"/>
<organism evidence="1 2">
    <name type="scientific">Mycena albidolilacea</name>
    <dbReference type="NCBI Taxonomy" id="1033008"/>
    <lineage>
        <taxon>Eukaryota</taxon>
        <taxon>Fungi</taxon>
        <taxon>Dikarya</taxon>
        <taxon>Basidiomycota</taxon>
        <taxon>Agaricomycotina</taxon>
        <taxon>Agaricomycetes</taxon>
        <taxon>Agaricomycetidae</taxon>
        <taxon>Agaricales</taxon>
        <taxon>Marasmiineae</taxon>
        <taxon>Mycenaceae</taxon>
        <taxon>Mycena</taxon>
    </lineage>
</organism>
<sequence>MNTPPASQRNHASTALAVVVAATATPEVFEWKLGSLYAILSLFLPHSLVLLKCSDLFSAPAPSLRPLYPPLLPRGAVPPGRRIIPSIHFRLLGYPGSLLPRPGLRRSFRLPAPCAKLPGLDDILYDALHTLCMRSPLAAVAISGLGEVPRDVLHMPHYAHARRWPPVRTLARRSRRCTDLVHDPRLALRLMALHTQTHPPPAAVALAQRRLACPHRALHLCAQRMHTPPNGMLVHPPPRITHLWHFGAPPHSALCTCVPGTGPISSPA</sequence>
<comment type="caution">
    <text evidence="1">The sequence shown here is derived from an EMBL/GenBank/DDBJ whole genome shotgun (WGS) entry which is preliminary data.</text>
</comment>
<evidence type="ECO:0000313" key="1">
    <source>
        <dbReference type="EMBL" id="KAJ7325968.1"/>
    </source>
</evidence>
<dbReference type="EMBL" id="JARIHO010000043">
    <property type="protein sequence ID" value="KAJ7325968.1"/>
    <property type="molecule type" value="Genomic_DNA"/>
</dbReference>
<dbReference type="Proteomes" id="UP001218218">
    <property type="component" value="Unassembled WGS sequence"/>
</dbReference>
<keyword evidence="2" id="KW-1185">Reference proteome</keyword>
<evidence type="ECO:0000313" key="2">
    <source>
        <dbReference type="Proteomes" id="UP001218218"/>
    </source>
</evidence>